<sequence>MAVNTISKSTKSFGVVLFLLLVLLSYSPNAVLVRSASIISPTDDLIFVFAENFDYLEAEFFLYGALGEGLDAVAPELVGGGPPPIGASIANLGSLVKDLMTQLGYQYVGHLRALKTTVANGGIGRPLLNISSATFAEFMDNAFGRQLVPPFDPFANDTNFLLAAYFIPYIGLTGLVYANTLLQTPSAKGLAAGILGVEAGQDAIIRTLLYERLNETVTPYGVSVAEFTDRISDLRNRLGGAGVKDEGLVVPMDEGADGKVTGNILSAGNDSLSYARTPQELLRILYGTGNESKPGGFFPNGADGVIARSFLIL</sequence>
<dbReference type="InterPro" id="IPR052965">
    <property type="entry name" value="Pigment-catalase-like"/>
</dbReference>
<dbReference type="Proteomes" id="UP001341840">
    <property type="component" value="Unassembled WGS sequence"/>
</dbReference>
<evidence type="ECO:0000313" key="1">
    <source>
        <dbReference type="EMBL" id="MED6134990.1"/>
    </source>
</evidence>
<organism evidence="1 2">
    <name type="scientific">Stylosanthes scabra</name>
    <dbReference type="NCBI Taxonomy" id="79078"/>
    <lineage>
        <taxon>Eukaryota</taxon>
        <taxon>Viridiplantae</taxon>
        <taxon>Streptophyta</taxon>
        <taxon>Embryophyta</taxon>
        <taxon>Tracheophyta</taxon>
        <taxon>Spermatophyta</taxon>
        <taxon>Magnoliopsida</taxon>
        <taxon>eudicotyledons</taxon>
        <taxon>Gunneridae</taxon>
        <taxon>Pentapetalae</taxon>
        <taxon>rosids</taxon>
        <taxon>fabids</taxon>
        <taxon>Fabales</taxon>
        <taxon>Fabaceae</taxon>
        <taxon>Papilionoideae</taxon>
        <taxon>50 kb inversion clade</taxon>
        <taxon>dalbergioids sensu lato</taxon>
        <taxon>Dalbergieae</taxon>
        <taxon>Pterocarpus clade</taxon>
        <taxon>Stylosanthes</taxon>
    </lineage>
</organism>
<gene>
    <name evidence="1" type="ORF">PIB30_042088</name>
</gene>
<dbReference type="PANTHER" id="PTHR31694">
    <property type="entry name" value="DESICCATION-LIKE PROTEIN"/>
    <property type="match status" value="1"/>
</dbReference>
<protein>
    <recommendedName>
        <fullName evidence="3">Desiccation-related protein PCC13-62</fullName>
    </recommendedName>
</protein>
<evidence type="ECO:0000313" key="2">
    <source>
        <dbReference type="Proteomes" id="UP001341840"/>
    </source>
</evidence>
<proteinExistence type="predicted"/>
<name>A0ABU6SFV0_9FABA</name>
<keyword evidence="2" id="KW-1185">Reference proteome</keyword>
<accession>A0ABU6SFV0</accession>
<dbReference type="Pfam" id="PF13668">
    <property type="entry name" value="Ferritin_2"/>
    <property type="match status" value="1"/>
</dbReference>
<comment type="caution">
    <text evidence="1">The sequence shown here is derived from an EMBL/GenBank/DDBJ whole genome shotgun (WGS) entry which is preliminary data.</text>
</comment>
<dbReference type="EMBL" id="JASCZI010060652">
    <property type="protein sequence ID" value="MED6134990.1"/>
    <property type="molecule type" value="Genomic_DNA"/>
</dbReference>
<dbReference type="PANTHER" id="PTHR31694:SF12">
    <property type="entry name" value="DESICCATION-LIKE PROTEIN"/>
    <property type="match status" value="1"/>
</dbReference>
<reference evidence="1 2" key="1">
    <citation type="journal article" date="2023" name="Plants (Basel)">
        <title>Bridging the Gap: Combining Genomics and Transcriptomics Approaches to Understand Stylosanthes scabra, an Orphan Legume from the Brazilian Caatinga.</title>
        <authorList>
            <person name="Ferreira-Neto J.R.C."/>
            <person name="da Silva M.D."/>
            <person name="Binneck E."/>
            <person name="de Melo N.F."/>
            <person name="da Silva R.H."/>
            <person name="de Melo A.L.T.M."/>
            <person name="Pandolfi V."/>
            <person name="Bustamante F.O."/>
            <person name="Brasileiro-Vidal A.C."/>
            <person name="Benko-Iseppon A.M."/>
        </authorList>
    </citation>
    <scope>NUCLEOTIDE SEQUENCE [LARGE SCALE GENOMIC DNA]</scope>
    <source>
        <tissue evidence="1">Leaves</tissue>
    </source>
</reference>
<evidence type="ECO:0008006" key="3">
    <source>
        <dbReference type="Google" id="ProtNLM"/>
    </source>
</evidence>